<keyword evidence="2" id="KW-0378">Hydrolase</keyword>
<dbReference type="KEGG" id="fmr:Fuma_03248"/>
<gene>
    <name evidence="2" type="ORF">Fuma_03248</name>
</gene>
<evidence type="ECO:0000313" key="2">
    <source>
        <dbReference type="EMBL" id="APZ93630.1"/>
    </source>
</evidence>
<dbReference type="PANTHER" id="PTHR35563">
    <property type="entry name" value="BARREL METAL-DEPENDENT HYDROLASE, PUTATIVE (AFU_ORTHOLOGUE AFUA_1G16240)-RELATED"/>
    <property type="match status" value="1"/>
</dbReference>
<sequence>MPDKSQISRRDALAASVAVVGSTTLAARAAASAAVKAEWIDAHSHIWTSDTSVFKLQPGITVEDLAPKDFTAKDLMAVAAPQGVGRVVLIQHNVFHGADNSYLIDAWRQQPDRFRVVAIVDDLRSNAGKAMRQLFQQGVTGLRIRPRKGITDWLQTDGMINMWKTAAETRQSMCCLMNPEHIAEVDAACQRHPDTPVVIDHFARIGVDGTVREKDVSALSGLAKHKHVKVKISAYYALGKKRPPYHDLVPMIKRLFEAYGADRLMWASDCPYQLTGDNSYEASIALIRDHIDFVSDKERRKLLRTTAEQTFFYNQ</sequence>
<dbReference type="SUPFAM" id="SSF51556">
    <property type="entry name" value="Metallo-dependent hydrolases"/>
    <property type="match status" value="1"/>
</dbReference>
<dbReference type="InterPro" id="IPR006311">
    <property type="entry name" value="TAT_signal"/>
</dbReference>
<dbReference type="GO" id="GO:0016787">
    <property type="term" value="F:hydrolase activity"/>
    <property type="evidence" value="ECO:0007669"/>
    <property type="project" value="UniProtKB-KW"/>
</dbReference>
<dbReference type="Proteomes" id="UP000187735">
    <property type="component" value="Chromosome"/>
</dbReference>
<name>A0A1P8WHU1_9PLAN</name>
<reference evidence="2 3" key="1">
    <citation type="journal article" date="2016" name="Front. Microbiol.">
        <title>Fuerstia marisgermanicae gen. nov., sp. nov., an Unusual Member of the Phylum Planctomycetes from the German Wadden Sea.</title>
        <authorList>
            <person name="Kohn T."/>
            <person name="Heuer A."/>
            <person name="Jogler M."/>
            <person name="Vollmers J."/>
            <person name="Boedeker C."/>
            <person name="Bunk B."/>
            <person name="Rast P."/>
            <person name="Borchert D."/>
            <person name="Glockner I."/>
            <person name="Freese H.M."/>
            <person name="Klenk H.P."/>
            <person name="Overmann J."/>
            <person name="Kaster A.K."/>
            <person name="Rohde M."/>
            <person name="Wiegand S."/>
            <person name="Jogler C."/>
        </authorList>
    </citation>
    <scope>NUCLEOTIDE SEQUENCE [LARGE SCALE GENOMIC DNA]</scope>
    <source>
        <strain evidence="2 3">NH11</strain>
    </source>
</reference>
<feature type="domain" description="Amidohydrolase-related" evidence="1">
    <location>
        <begin position="40"/>
        <end position="311"/>
    </location>
</feature>
<dbReference type="PROSITE" id="PS51318">
    <property type="entry name" value="TAT"/>
    <property type="match status" value="1"/>
</dbReference>
<keyword evidence="3" id="KW-1185">Reference proteome</keyword>
<dbReference type="InterPro" id="IPR006680">
    <property type="entry name" value="Amidohydro-rel"/>
</dbReference>
<dbReference type="PANTHER" id="PTHR35563:SF2">
    <property type="entry name" value="BARREL METAL-DEPENDENT HYDROLASE, PUTATIVE (AFU_ORTHOLOGUE AFUA_1G16240)-RELATED"/>
    <property type="match status" value="1"/>
</dbReference>
<protein>
    <submittedName>
        <fullName evidence="2">Putative metal-dependent hydrolase of the TIM-barrel fold protein</fullName>
    </submittedName>
</protein>
<dbReference type="STRING" id="1891926.Fuma_03248"/>
<dbReference type="EMBL" id="CP017641">
    <property type="protein sequence ID" value="APZ93630.1"/>
    <property type="molecule type" value="Genomic_DNA"/>
</dbReference>
<dbReference type="OrthoDB" id="9787654at2"/>
<dbReference type="Gene3D" id="3.20.20.140">
    <property type="entry name" value="Metal-dependent hydrolases"/>
    <property type="match status" value="1"/>
</dbReference>
<evidence type="ECO:0000313" key="3">
    <source>
        <dbReference type="Proteomes" id="UP000187735"/>
    </source>
</evidence>
<proteinExistence type="predicted"/>
<dbReference type="Pfam" id="PF04909">
    <property type="entry name" value="Amidohydro_2"/>
    <property type="match status" value="1"/>
</dbReference>
<organism evidence="2 3">
    <name type="scientific">Fuerstiella marisgermanici</name>
    <dbReference type="NCBI Taxonomy" id="1891926"/>
    <lineage>
        <taxon>Bacteria</taxon>
        <taxon>Pseudomonadati</taxon>
        <taxon>Planctomycetota</taxon>
        <taxon>Planctomycetia</taxon>
        <taxon>Planctomycetales</taxon>
        <taxon>Planctomycetaceae</taxon>
        <taxon>Fuerstiella</taxon>
    </lineage>
</organism>
<dbReference type="InterPro" id="IPR052358">
    <property type="entry name" value="Aro_Compnd_Degr_Hydrolases"/>
</dbReference>
<accession>A0A1P8WHU1</accession>
<dbReference type="InterPro" id="IPR032466">
    <property type="entry name" value="Metal_Hydrolase"/>
</dbReference>
<dbReference type="RefSeq" id="WP_083732093.1">
    <property type="nucleotide sequence ID" value="NZ_CP017641.1"/>
</dbReference>
<dbReference type="AlphaFoldDB" id="A0A1P8WHU1"/>
<evidence type="ECO:0000259" key="1">
    <source>
        <dbReference type="Pfam" id="PF04909"/>
    </source>
</evidence>